<keyword evidence="6" id="KW-0109">Calcium transport</keyword>
<feature type="transmembrane region" description="Helical" evidence="18">
    <location>
        <begin position="1326"/>
        <end position="1348"/>
    </location>
</feature>
<evidence type="ECO:0000256" key="12">
    <source>
        <dbReference type="ARBA" id="ARBA00022989"/>
    </source>
</evidence>
<feature type="transmembrane region" description="Helical" evidence="18">
    <location>
        <begin position="349"/>
        <end position="371"/>
    </location>
</feature>
<feature type="region of interest" description="Disordered" evidence="17">
    <location>
        <begin position="763"/>
        <end position="786"/>
    </location>
</feature>
<keyword evidence="11" id="KW-0630">Potassium</keyword>
<feature type="transmembrane region" description="Helical" evidence="18">
    <location>
        <begin position="831"/>
        <end position="850"/>
    </location>
</feature>
<evidence type="ECO:0000256" key="15">
    <source>
        <dbReference type="ARBA" id="ARBA00023136"/>
    </source>
</evidence>
<dbReference type="EMBL" id="CALNXJ010000010">
    <property type="protein sequence ID" value="CAH3105942.1"/>
    <property type="molecule type" value="Genomic_DNA"/>
</dbReference>
<feature type="domain" description="Sodium/calcium exchanger membrane region" evidence="19">
    <location>
        <begin position="1291"/>
        <end position="1441"/>
    </location>
</feature>
<keyword evidence="13" id="KW-0915">Sodium</keyword>
<dbReference type="GO" id="GO:0005886">
    <property type="term" value="C:plasma membrane"/>
    <property type="evidence" value="ECO:0007669"/>
    <property type="project" value="TreeGrafter"/>
</dbReference>
<feature type="transmembrane region" description="Helical" evidence="18">
    <location>
        <begin position="485"/>
        <end position="506"/>
    </location>
</feature>
<dbReference type="FunFam" id="1.20.1420.30:FF:000004">
    <property type="entry name" value="Sodium/potassium/calcium exchanger 2 isoform 1"/>
    <property type="match status" value="1"/>
</dbReference>
<evidence type="ECO:0000256" key="16">
    <source>
        <dbReference type="ARBA" id="ARBA00023201"/>
    </source>
</evidence>
<keyword evidence="21" id="KW-1185">Reference proteome</keyword>
<feature type="transmembrane region" description="Helical" evidence="18">
    <location>
        <begin position="1112"/>
        <end position="1133"/>
    </location>
</feature>
<keyword evidence="10" id="KW-0769">Symport</keyword>
<keyword evidence="15 18" id="KW-0472">Membrane</keyword>
<dbReference type="Proteomes" id="UP001159428">
    <property type="component" value="Unassembled WGS sequence"/>
</dbReference>
<feature type="transmembrane region" description="Helical" evidence="18">
    <location>
        <begin position="202"/>
        <end position="221"/>
    </location>
</feature>
<evidence type="ECO:0000256" key="10">
    <source>
        <dbReference type="ARBA" id="ARBA00022847"/>
    </source>
</evidence>
<name>A0AAU9W8V7_9CNID</name>
<feature type="transmembrane region" description="Helical" evidence="18">
    <location>
        <begin position="966"/>
        <end position="984"/>
    </location>
</feature>
<feature type="transmembrane region" description="Helical" evidence="18">
    <location>
        <begin position="623"/>
        <end position="643"/>
    </location>
</feature>
<dbReference type="GO" id="GO:0008273">
    <property type="term" value="F:calcium, potassium:sodium antiporter activity"/>
    <property type="evidence" value="ECO:0007669"/>
    <property type="project" value="TreeGrafter"/>
</dbReference>
<evidence type="ECO:0000256" key="14">
    <source>
        <dbReference type="ARBA" id="ARBA00023065"/>
    </source>
</evidence>
<evidence type="ECO:0000313" key="20">
    <source>
        <dbReference type="EMBL" id="CAH3105942.1"/>
    </source>
</evidence>
<comment type="caution">
    <text evidence="20">The sequence shown here is derived from an EMBL/GenBank/DDBJ whole genome shotgun (WGS) entry which is preliminary data.</text>
</comment>
<comment type="similarity">
    <text evidence="2">Belongs to the Ca(2+):cation antiporter (CaCA) (TC 2.A.19) family. SLC24A subfamily.</text>
</comment>
<dbReference type="NCBIfam" id="TIGR00367">
    <property type="entry name" value="calcium/sodium antiporter"/>
    <property type="match status" value="3"/>
</dbReference>
<evidence type="ECO:0000256" key="6">
    <source>
        <dbReference type="ARBA" id="ARBA00022568"/>
    </source>
</evidence>
<feature type="transmembrane region" description="Helical" evidence="18">
    <location>
        <begin position="317"/>
        <end position="337"/>
    </location>
</feature>
<feature type="transmembrane region" description="Helical" evidence="18">
    <location>
        <begin position="227"/>
        <end position="246"/>
    </location>
</feature>
<feature type="transmembrane region" description="Helical" evidence="18">
    <location>
        <begin position="707"/>
        <end position="727"/>
    </location>
</feature>
<dbReference type="Gene3D" id="1.20.1420.30">
    <property type="entry name" value="NCX, central ion-binding region"/>
    <property type="match status" value="6"/>
</dbReference>
<feature type="transmembrane region" description="Helical" evidence="18">
    <location>
        <begin position="856"/>
        <end position="876"/>
    </location>
</feature>
<dbReference type="InterPro" id="IPR004837">
    <property type="entry name" value="NaCa_Exmemb"/>
</dbReference>
<feature type="transmembrane region" description="Helical" evidence="18">
    <location>
        <begin position="1163"/>
        <end position="1183"/>
    </location>
</feature>
<feature type="transmembrane region" description="Helical" evidence="18">
    <location>
        <begin position="167"/>
        <end position="190"/>
    </location>
</feature>
<keyword evidence="8" id="KW-0732">Signal</keyword>
<dbReference type="FunFam" id="1.20.1420.30:FF:000009">
    <property type="entry name" value="sodium/potassium/calcium exchanger 5 isoform X2"/>
    <property type="match status" value="3"/>
</dbReference>
<feature type="domain" description="Sodium/calcium exchanger membrane region" evidence="19">
    <location>
        <begin position="349"/>
        <end position="499"/>
    </location>
</feature>
<protein>
    <recommendedName>
        <fullName evidence="19">Sodium/calcium exchanger membrane region domain-containing protein</fullName>
    </recommendedName>
</protein>
<keyword evidence="16" id="KW-0739">Sodium transport</keyword>
<comment type="subcellular location">
    <subcellularLocation>
        <location evidence="1">Membrane</location>
        <topology evidence="1">Multi-pass membrane protein</topology>
    </subcellularLocation>
</comment>
<dbReference type="InterPro" id="IPR044880">
    <property type="entry name" value="NCX_ion-bd_dom_sf"/>
</dbReference>
<keyword evidence="9" id="KW-0106">Calcium</keyword>
<feature type="transmembrane region" description="Helical" evidence="18">
    <location>
        <begin position="1291"/>
        <end position="1320"/>
    </location>
</feature>
<gene>
    <name evidence="20" type="ORF">PMEA_00002071</name>
</gene>
<feature type="domain" description="Sodium/calcium exchanger membrane region" evidence="19">
    <location>
        <begin position="1041"/>
        <end position="1182"/>
    </location>
</feature>
<feature type="transmembrane region" description="Helical" evidence="18">
    <location>
        <begin position="99"/>
        <end position="117"/>
    </location>
</feature>
<feature type="transmembrane region" description="Helical" evidence="18">
    <location>
        <begin position="897"/>
        <end position="917"/>
    </location>
</feature>
<dbReference type="PANTHER" id="PTHR10846:SF73">
    <property type="entry name" value="SODIUM_CALCIUM EXCHANGER MEMBRANE REGION DOMAIN-CONTAINING PROTEIN"/>
    <property type="match status" value="1"/>
</dbReference>
<feature type="transmembrane region" description="Helical" evidence="18">
    <location>
        <begin position="138"/>
        <end position="161"/>
    </location>
</feature>
<evidence type="ECO:0000256" key="2">
    <source>
        <dbReference type="ARBA" id="ARBA00005364"/>
    </source>
</evidence>
<feature type="transmembrane region" description="Helical" evidence="18">
    <location>
        <begin position="937"/>
        <end position="954"/>
    </location>
</feature>
<feature type="transmembrane region" description="Helical" evidence="18">
    <location>
        <begin position="1355"/>
        <end position="1376"/>
    </location>
</feature>
<feature type="transmembrane region" description="Helical" evidence="18">
    <location>
        <begin position="1036"/>
        <end position="1058"/>
    </location>
</feature>
<keyword evidence="7 18" id="KW-0812">Transmembrane</keyword>
<evidence type="ECO:0000259" key="19">
    <source>
        <dbReference type="Pfam" id="PF01699"/>
    </source>
</evidence>
<feature type="transmembrane region" description="Helical" evidence="18">
    <location>
        <begin position="1078"/>
        <end position="1100"/>
    </location>
</feature>
<evidence type="ECO:0000256" key="3">
    <source>
        <dbReference type="ARBA" id="ARBA00022448"/>
    </source>
</evidence>
<feature type="transmembrane region" description="Helical" evidence="18">
    <location>
        <begin position="1426"/>
        <end position="1447"/>
    </location>
</feature>
<feature type="transmembrane region" description="Helical" evidence="18">
    <location>
        <begin position="580"/>
        <end position="603"/>
    </location>
</feature>
<evidence type="ECO:0000256" key="8">
    <source>
        <dbReference type="ARBA" id="ARBA00022729"/>
    </source>
</evidence>
<keyword evidence="3" id="KW-0813">Transport</keyword>
<feature type="transmembrane region" description="Helical" evidence="18">
    <location>
        <begin position="1396"/>
        <end position="1414"/>
    </location>
</feature>
<feature type="transmembrane region" description="Helical" evidence="18">
    <location>
        <begin position="448"/>
        <end position="473"/>
    </location>
</feature>
<evidence type="ECO:0000313" key="21">
    <source>
        <dbReference type="Proteomes" id="UP001159428"/>
    </source>
</evidence>
<evidence type="ECO:0000256" key="7">
    <source>
        <dbReference type="ARBA" id="ARBA00022692"/>
    </source>
</evidence>
<evidence type="ECO:0000256" key="11">
    <source>
        <dbReference type="ARBA" id="ARBA00022958"/>
    </source>
</evidence>
<dbReference type="PANTHER" id="PTHR10846">
    <property type="entry name" value="SODIUM/POTASSIUM/CALCIUM EXCHANGER"/>
    <property type="match status" value="1"/>
</dbReference>
<dbReference type="GO" id="GO:0006874">
    <property type="term" value="P:intracellular calcium ion homeostasis"/>
    <property type="evidence" value="ECO:0007669"/>
    <property type="project" value="TreeGrafter"/>
</dbReference>
<evidence type="ECO:0000256" key="4">
    <source>
        <dbReference type="ARBA" id="ARBA00022449"/>
    </source>
</evidence>
<keyword evidence="5" id="KW-0633">Potassium transport</keyword>
<dbReference type="InterPro" id="IPR004481">
    <property type="entry name" value="K/Na/Ca-exchanger"/>
</dbReference>
<evidence type="ECO:0000256" key="13">
    <source>
        <dbReference type="ARBA" id="ARBA00023053"/>
    </source>
</evidence>
<evidence type="ECO:0000256" key="5">
    <source>
        <dbReference type="ARBA" id="ARBA00022538"/>
    </source>
</evidence>
<keyword evidence="4" id="KW-0050">Antiport</keyword>
<sequence>MKRGKNVLNRFAILVLFACFMYPSLLYKSITSFTTEEIDSGHLGSAREIRSVEFDATETTRRMQFETTSASSQNCVKPSIDDFPNDFMTQYQRQKQGGVVIHFLLAIYMFGALALVCDDYFVPSLEQITNKLHMGSDVAGATFMAAGSSAPELFTAIIGVFVTKSDIGLGTIVGSAVFNILFIVAMCGLFAGTVLRLTPWPLLRDSFCYLLSIVALIAISYDQYVYWYEAMVLVIMYLLYVVIMYFDKTLENSFTKLTGMGRVDTDVERNKQQADEQKSLLKEGDEYGEDSSSLGEQEEVKIIDENDDSPFSVPPGLFARVLWILALPAICLFYVTIPDCRKERWEQWYLVSFFLSVIWIALLSYILVWMVSIIGFTLGIPDVIMGLTFLAAGSSVPDGISSLIVARQGDGDMAVSNTIGSNVFDILLCLGLPWLLKTTAVDPGGYVVVLSGSIIYTSISLFGTVFVTIVLVVTNKWYLNKCVGIAFLLLYILFITVATLFELNLFGNYNLPTLFMLYLSRLSVCRVISISGETELGKTKTSNNQGKQAKMNLTSNNNKPSVDDFPHDFMTQYQRQNGGLFVHVFLAAYIFTALALVCDGYFIPSLEQFSRKLHLSSDVAGATLLATGGSIPSLFTSVIGVFITKNEIALGAIAGSGIFNSLFVMAICGLFAGTVLRLKPWPLLRDCVCYVLSISVLIVVSHDKKVYRYEALVLVTMYLMYVIVMYFNTTLEKYYEKLTGYKTQINNDFGERIDEKTSLLMTNSQNSTKLSSRREGNETEESNQSVDHIHHSPFSVPRGIISKTWWVIKLPITCLFYMTIPDCRKIRWGKWYLFSFFISMTWIGLLTYVLVWMVSIIGFTLGIPNVIMSMTVLAAGSSGPDITSSLIVARQGNGDMAVSNCIGSNIFDILLCLGLPWLAKSLLEGSTGYVEVPNSGMIYVLFILIAAVLVVPLLTKVNKWNLNKCLGVTFLFFYLIFIAVSIILANKCAGHIAMSVQLALLNMMNLTRSSPCVRPSIDDFPSDFMTQHQRQSQGGVAFHFLMVIYMTIALSLVCNVYFVPSLQKITNKLHMSSDVAGATLMSIGTSSPELFTALIAVLITDGEIGPGAILGSLQFNVLFIVGICGLFAGSVLPLRSWPLLRDSFAFLLSVMALIVVIWDKKIYWYEALALVIMYFLYVLIIYFNSTFRRCFNEFTGSEEWAETDIENGSDEKSLLLENDYVNSTQMANLSRSEKGEKEEEQVEITDQFDDSPFSVPQGFFYKTLWLVSLPITCLLYVTIPDCRKERWENWYLFSFIMSVLWVAIFTYVLVWMVVIIGFTLEIPDVMMSFTLLAAMTSVPEAISSLIVARQGEGDMAVSHVVGSNTFDILLCLGVPWLLKTTIVANVDYVFLEDVTLIYTSFLLIGSALIVVVFLKVNGWHLNKCLGISFSVFYLGFTGVSITFAYLFGDNKPVC</sequence>
<evidence type="ECO:0000256" key="17">
    <source>
        <dbReference type="SAM" id="MobiDB-lite"/>
    </source>
</evidence>
<proteinExistence type="inferred from homology"/>
<keyword evidence="14" id="KW-0406">Ion transport</keyword>
<feature type="transmembrane region" description="Helical" evidence="18">
    <location>
        <begin position="1139"/>
        <end position="1158"/>
    </location>
</feature>
<evidence type="ECO:0000256" key="1">
    <source>
        <dbReference type="ARBA" id="ARBA00004141"/>
    </source>
</evidence>
<feature type="transmembrane region" description="Helical" evidence="18">
    <location>
        <begin position="650"/>
        <end position="676"/>
    </location>
</feature>
<dbReference type="GO" id="GO:0015293">
    <property type="term" value="F:symporter activity"/>
    <property type="evidence" value="ECO:0007669"/>
    <property type="project" value="UniProtKB-KW"/>
</dbReference>
<feature type="domain" description="Sodium/calcium exchanger membrane region" evidence="19">
    <location>
        <begin position="103"/>
        <end position="245"/>
    </location>
</feature>
<reference evidence="20 21" key="1">
    <citation type="submission" date="2022-05" db="EMBL/GenBank/DDBJ databases">
        <authorList>
            <consortium name="Genoscope - CEA"/>
            <person name="William W."/>
        </authorList>
    </citation>
    <scope>NUCLEOTIDE SEQUENCE [LARGE SCALE GENOMIC DNA]</scope>
</reference>
<evidence type="ECO:0000256" key="18">
    <source>
        <dbReference type="SAM" id="Phobius"/>
    </source>
</evidence>
<dbReference type="Pfam" id="PF01699">
    <property type="entry name" value="Na_Ca_ex"/>
    <property type="match status" value="6"/>
</dbReference>
<feature type="transmembrane region" description="Helical" evidence="18">
    <location>
        <begin position="383"/>
        <end position="406"/>
    </location>
</feature>
<feature type="domain" description="Sodium/calcium exchanger membrane region" evidence="19">
    <location>
        <begin position="832"/>
        <end position="982"/>
    </location>
</feature>
<accession>A0AAU9W8V7</accession>
<feature type="domain" description="Sodium/calcium exchanger membrane region" evidence="19">
    <location>
        <begin position="585"/>
        <end position="726"/>
    </location>
</feature>
<feature type="transmembrane region" description="Helical" evidence="18">
    <location>
        <begin position="418"/>
        <end position="436"/>
    </location>
</feature>
<dbReference type="GO" id="GO:0005262">
    <property type="term" value="F:calcium channel activity"/>
    <property type="evidence" value="ECO:0007669"/>
    <property type="project" value="TreeGrafter"/>
</dbReference>
<evidence type="ECO:0000256" key="9">
    <source>
        <dbReference type="ARBA" id="ARBA00022837"/>
    </source>
</evidence>
<keyword evidence="12 18" id="KW-1133">Transmembrane helix</keyword>
<organism evidence="20 21">
    <name type="scientific">Pocillopora meandrina</name>
    <dbReference type="NCBI Taxonomy" id="46732"/>
    <lineage>
        <taxon>Eukaryota</taxon>
        <taxon>Metazoa</taxon>
        <taxon>Cnidaria</taxon>
        <taxon>Anthozoa</taxon>
        <taxon>Hexacorallia</taxon>
        <taxon>Scleractinia</taxon>
        <taxon>Astrocoeniina</taxon>
        <taxon>Pocilloporidae</taxon>
        <taxon>Pocillopora</taxon>
    </lineage>
</organism>